<dbReference type="InterPro" id="IPR000524">
    <property type="entry name" value="Tscrpt_reg_HTH_GntR"/>
</dbReference>
<feature type="domain" description="HTH gntR-type" evidence="4">
    <location>
        <begin position="11"/>
        <end position="53"/>
    </location>
</feature>
<name>A0A5E7CCV7_PSEFL</name>
<dbReference type="Pfam" id="PF00392">
    <property type="entry name" value="GntR"/>
    <property type="match status" value="1"/>
</dbReference>
<evidence type="ECO:0000256" key="3">
    <source>
        <dbReference type="ARBA" id="ARBA00023163"/>
    </source>
</evidence>
<dbReference type="GO" id="GO:0003677">
    <property type="term" value="F:DNA binding"/>
    <property type="evidence" value="ECO:0007669"/>
    <property type="project" value="UniProtKB-KW"/>
</dbReference>
<evidence type="ECO:0000256" key="2">
    <source>
        <dbReference type="ARBA" id="ARBA00023125"/>
    </source>
</evidence>
<dbReference type="InterPro" id="IPR036390">
    <property type="entry name" value="WH_DNA-bd_sf"/>
</dbReference>
<evidence type="ECO:0000259" key="4">
    <source>
        <dbReference type="Pfam" id="PF00392"/>
    </source>
</evidence>
<dbReference type="Proteomes" id="UP000337909">
    <property type="component" value="Unassembled WGS sequence"/>
</dbReference>
<sequence>MKGGRQTDFAYQAVYRYLTHLISEVGTEARVKLPSLRHLAERLNVSISTIQYA</sequence>
<protein>
    <recommendedName>
        <fullName evidence="4">HTH gntR-type domain-containing protein</fullName>
    </recommendedName>
</protein>
<evidence type="ECO:0000313" key="5">
    <source>
        <dbReference type="EMBL" id="VVO02627.1"/>
    </source>
</evidence>
<dbReference type="EMBL" id="CABVHQ010000024">
    <property type="protein sequence ID" value="VVO02627.1"/>
    <property type="molecule type" value="Genomic_DNA"/>
</dbReference>
<dbReference type="InterPro" id="IPR036388">
    <property type="entry name" value="WH-like_DNA-bd_sf"/>
</dbReference>
<keyword evidence="3" id="KW-0804">Transcription</keyword>
<reference evidence="5 6" key="1">
    <citation type="submission" date="2019-09" db="EMBL/GenBank/DDBJ databases">
        <authorList>
            <person name="Chandra G."/>
            <person name="Truman W A."/>
        </authorList>
    </citation>
    <scope>NUCLEOTIDE SEQUENCE [LARGE SCALE GENOMIC DNA]</scope>
    <source>
        <strain evidence="5">PS691</strain>
    </source>
</reference>
<dbReference type="AlphaFoldDB" id="A0A5E7CCV7"/>
<gene>
    <name evidence="5" type="ORF">PS691_02752</name>
</gene>
<organism evidence="5 6">
    <name type="scientific">Pseudomonas fluorescens</name>
    <dbReference type="NCBI Taxonomy" id="294"/>
    <lineage>
        <taxon>Bacteria</taxon>
        <taxon>Pseudomonadati</taxon>
        <taxon>Pseudomonadota</taxon>
        <taxon>Gammaproteobacteria</taxon>
        <taxon>Pseudomonadales</taxon>
        <taxon>Pseudomonadaceae</taxon>
        <taxon>Pseudomonas</taxon>
    </lineage>
</organism>
<dbReference type="SUPFAM" id="SSF46785">
    <property type="entry name" value="Winged helix' DNA-binding domain"/>
    <property type="match status" value="1"/>
</dbReference>
<proteinExistence type="predicted"/>
<accession>A0A5E7CCV7</accession>
<evidence type="ECO:0000313" key="6">
    <source>
        <dbReference type="Proteomes" id="UP000337909"/>
    </source>
</evidence>
<keyword evidence="1" id="KW-0805">Transcription regulation</keyword>
<dbReference type="GO" id="GO:0003700">
    <property type="term" value="F:DNA-binding transcription factor activity"/>
    <property type="evidence" value="ECO:0007669"/>
    <property type="project" value="InterPro"/>
</dbReference>
<keyword evidence="2" id="KW-0238">DNA-binding</keyword>
<dbReference type="Gene3D" id="1.10.10.10">
    <property type="entry name" value="Winged helix-like DNA-binding domain superfamily/Winged helix DNA-binding domain"/>
    <property type="match status" value="1"/>
</dbReference>
<evidence type="ECO:0000256" key="1">
    <source>
        <dbReference type="ARBA" id="ARBA00023015"/>
    </source>
</evidence>